<evidence type="ECO:0000256" key="1">
    <source>
        <dbReference type="SAM" id="Coils"/>
    </source>
</evidence>
<evidence type="ECO:0000313" key="3">
    <source>
        <dbReference type="Proteomes" id="UP000018850"/>
    </source>
</evidence>
<dbReference type="eggNOG" id="ENOG5031PF8">
    <property type="taxonomic scope" value="Bacteria"/>
</dbReference>
<evidence type="ECO:0000313" key="2">
    <source>
        <dbReference type="EMBL" id="ETN94925.1"/>
    </source>
</evidence>
<organism evidence="2 3">
    <name type="scientific">Zhouia amylolytica AD3</name>
    <dbReference type="NCBI Taxonomy" id="1286632"/>
    <lineage>
        <taxon>Bacteria</taxon>
        <taxon>Pseudomonadati</taxon>
        <taxon>Bacteroidota</taxon>
        <taxon>Flavobacteriia</taxon>
        <taxon>Flavobacteriales</taxon>
        <taxon>Flavobacteriaceae</taxon>
        <taxon>Zhouia</taxon>
    </lineage>
</organism>
<gene>
    <name evidence="2" type="ORF">P278_20830</name>
</gene>
<comment type="caution">
    <text evidence="2">The sequence shown here is derived from an EMBL/GenBank/DDBJ whole genome shotgun (WGS) entry which is preliminary data.</text>
</comment>
<proteinExistence type="predicted"/>
<accession>W2UL80</accession>
<protein>
    <submittedName>
        <fullName evidence="2">Uncharacterized protein</fullName>
    </submittedName>
</protein>
<dbReference type="STRING" id="376730.SAMN04487906_1170"/>
<dbReference type="AlphaFoldDB" id="W2UL80"/>
<reference evidence="2 3" key="2">
    <citation type="journal article" date="2016" name="Genome Announc.">
        <title>Draft Genome Sequence of Zhouia amylolytica AD3, Isolated from Tidal Flat Sediment.</title>
        <authorList>
            <person name="Jia B."/>
            <person name="Jin H.M."/>
            <person name="Lee H.J."/>
            <person name="Jeon C.O."/>
        </authorList>
    </citation>
    <scope>NUCLEOTIDE SEQUENCE [LARGE SCALE GENOMIC DNA]</scope>
    <source>
        <strain evidence="2 3">AD3</strain>
    </source>
</reference>
<keyword evidence="1" id="KW-0175">Coiled coil</keyword>
<dbReference type="RefSeq" id="WP_038266199.1">
    <property type="nucleotide sequence ID" value="NZ_AYXY01000022.1"/>
</dbReference>
<dbReference type="Proteomes" id="UP000018850">
    <property type="component" value="Unassembled WGS sequence"/>
</dbReference>
<feature type="coiled-coil region" evidence="1">
    <location>
        <begin position="21"/>
        <end position="71"/>
    </location>
</feature>
<keyword evidence="3" id="KW-1185">Reference proteome</keyword>
<reference evidence="3" key="1">
    <citation type="submission" date="2013-11" db="EMBL/GenBank/DDBJ databases">
        <title>Draft genome sequence from a member of Zhouia, isolated tidal flat.</title>
        <authorList>
            <person name="Jin H."/>
            <person name="Jeon C.O."/>
        </authorList>
    </citation>
    <scope>NUCLEOTIDE SEQUENCE [LARGE SCALE GENOMIC DNA]</scope>
    <source>
        <strain evidence="3">AD3</strain>
    </source>
</reference>
<dbReference type="EMBL" id="AYXY01000022">
    <property type="protein sequence ID" value="ETN94925.1"/>
    <property type="molecule type" value="Genomic_DNA"/>
</dbReference>
<name>W2UL80_9FLAO</name>
<sequence>MKTIIKNSDLHFEHSLWEKELLFWQDEIKSFKNRLSEIQKRWTDDTVLSALDQYENQFIIQLEKIDQLKDDIRTHEHGISNQLKANQEAIDMVGLKYHMEMRDRMETQRQIYHDLKKRFFEYLSKYL</sequence>